<dbReference type="InterPro" id="IPR045851">
    <property type="entry name" value="AMP-bd_C_sf"/>
</dbReference>
<dbReference type="PANTHER" id="PTHR45527:SF16">
    <property type="entry name" value="NONRIBOSOMAL PEPTIDE SYNTHASE ATNA-RELATED"/>
    <property type="match status" value="1"/>
</dbReference>
<dbReference type="GO" id="GO:0031177">
    <property type="term" value="F:phosphopantetheine binding"/>
    <property type="evidence" value="ECO:0007669"/>
    <property type="project" value="TreeGrafter"/>
</dbReference>
<protein>
    <recommendedName>
        <fullName evidence="4">Carrier domain-containing protein</fullName>
    </recommendedName>
</protein>
<dbReference type="Pfam" id="PF00550">
    <property type="entry name" value="PP-binding"/>
    <property type="match status" value="1"/>
</dbReference>
<dbReference type="InterPro" id="IPR010071">
    <property type="entry name" value="AA_adenyl_dom"/>
</dbReference>
<dbReference type="InterPro" id="IPR000873">
    <property type="entry name" value="AMP-dep_synth/lig_dom"/>
</dbReference>
<keyword evidence="2" id="KW-0597">Phosphoprotein</keyword>
<dbReference type="GO" id="GO:0044550">
    <property type="term" value="P:secondary metabolite biosynthetic process"/>
    <property type="evidence" value="ECO:0007669"/>
    <property type="project" value="TreeGrafter"/>
</dbReference>
<evidence type="ECO:0000256" key="3">
    <source>
        <dbReference type="ARBA" id="ARBA00022598"/>
    </source>
</evidence>
<reference evidence="5 6" key="1">
    <citation type="journal article" date="2020" name="Genome Biol. Evol.">
        <title>A new high-quality draft genome assembly of the Chinese cordyceps Ophiocordyceps sinensis.</title>
        <authorList>
            <person name="Shu R."/>
            <person name="Zhang J."/>
            <person name="Meng Q."/>
            <person name="Zhang H."/>
            <person name="Zhou G."/>
            <person name="Li M."/>
            <person name="Wu P."/>
            <person name="Zhao Y."/>
            <person name="Chen C."/>
            <person name="Qin Q."/>
        </authorList>
    </citation>
    <scope>NUCLEOTIDE SEQUENCE [LARGE SCALE GENOMIC DNA]</scope>
    <source>
        <strain evidence="5 6">IOZ07</strain>
    </source>
</reference>
<feature type="domain" description="Carrier" evidence="4">
    <location>
        <begin position="772"/>
        <end position="848"/>
    </location>
</feature>
<dbReference type="InterPro" id="IPR009081">
    <property type="entry name" value="PP-bd_ACP"/>
</dbReference>
<dbReference type="GO" id="GO:0005737">
    <property type="term" value="C:cytoplasm"/>
    <property type="evidence" value="ECO:0007669"/>
    <property type="project" value="TreeGrafter"/>
</dbReference>
<dbReference type="InterPro" id="IPR020845">
    <property type="entry name" value="AMP-binding_CS"/>
</dbReference>
<dbReference type="NCBIfam" id="TIGR01733">
    <property type="entry name" value="AA-adenyl-dom"/>
    <property type="match status" value="1"/>
</dbReference>
<dbReference type="CDD" id="cd19545">
    <property type="entry name" value="FUM14_C_NRPS-like"/>
    <property type="match status" value="1"/>
</dbReference>
<evidence type="ECO:0000259" key="4">
    <source>
        <dbReference type="PROSITE" id="PS50075"/>
    </source>
</evidence>
<dbReference type="InterPro" id="IPR023213">
    <property type="entry name" value="CAT-like_dom_sf"/>
</dbReference>
<comment type="caution">
    <text evidence="5">The sequence shown here is derived from an EMBL/GenBank/DDBJ whole genome shotgun (WGS) entry which is preliminary data.</text>
</comment>
<evidence type="ECO:0000256" key="2">
    <source>
        <dbReference type="ARBA" id="ARBA00022553"/>
    </source>
</evidence>
<dbReference type="Gene3D" id="1.10.1200.10">
    <property type="entry name" value="ACP-like"/>
    <property type="match status" value="1"/>
</dbReference>
<dbReference type="PANTHER" id="PTHR45527">
    <property type="entry name" value="NONRIBOSOMAL PEPTIDE SYNTHETASE"/>
    <property type="match status" value="1"/>
</dbReference>
<keyword evidence="3" id="KW-0436">Ligase</keyword>
<dbReference type="PROSITE" id="PS50075">
    <property type="entry name" value="CARRIER"/>
    <property type="match status" value="1"/>
</dbReference>
<gene>
    <name evidence="5" type="ORF">G6O67_000916</name>
</gene>
<dbReference type="EMBL" id="JAAVMX010000001">
    <property type="protein sequence ID" value="KAF4513675.1"/>
    <property type="molecule type" value="Genomic_DNA"/>
</dbReference>
<evidence type="ECO:0000313" key="5">
    <source>
        <dbReference type="EMBL" id="KAF4513675.1"/>
    </source>
</evidence>
<dbReference type="Gene3D" id="3.40.50.980">
    <property type="match status" value="2"/>
</dbReference>
<dbReference type="GO" id="GO:0043041">
    <property type="term" value="P:amino acid activation for nonribosomal peptide biosynthetic process"/>
    <property type="evidence" value="ECO:0007669"/>
    <property type="project" value="TreeGrafter"/>
</dbReference>
<dbReference type="Gene3D" id="2.30.38.10">
    <property type="entry name" value="Luciferase, Domain 3"/>
    <property type="match status" value="1"/>
</dbReference>
<evidence type="ECO:0000313" key="6">
    <source>
        <dbReference type="Proteomes" id="UP000557566"/>
    </source>
</evidence>
<dbReference type="SUPFAM" id="SSF52777">
    <property type="entry name" value="CoA-dependent acyltransferases"/>
    <property type="match status" value="2"/>
</dbReference>
<dbReference type="Proteomes" id="UP000557566">
    <property type="component" value="Unassembled WGS sequence"/>
</dbReference>
<dbReference type="SUPFAM" id="SSF56801">
    <property type="entry name" value="Acetyl-CoA synthetase-like"/>
    <property type="match status" value="1"/>
</dbReference>
<proteinExistence type="predicted"/>
<dbReference type="GO" id="GO:0016874">
    <property type="term" value="F:ligase activity"/>
    <property type="evidence" value="ECO:0007669"/>
    <property type="project" value="UniProtKB-KW"/>
</dbReference>
<dbReference type="OrthoDB" id="416786at2759"/>
<dbReference type="Gene3D" id="3.30.559.30">
    <property type="entry name" value="Nonribosomal peptide synthetase, condensation domain"/>
    <property type="match status" value="2"/>
</dbReference>
<evidence type="ECO:0000256" key="1">
    <source>
        <dbReference type="ARBA" id="ARBA00022450"/>
    </source>
</evidence>
<dbReference type="SUPFAM" id="SSF47336">
    <property type="entry name" value="ACP-like"/>
    <property type="match status" value="1"/>
</dbReference>
<dbReference type="Pfam" id="PF00668">
    <property type="entry name" value="Condensation"/>
    <property type="match status" value="1"/>
</dbReference>
<dbReference type="FunFam" id="3.40.50.12780:FF:000014">
    <property type="entry name" value="Nonribosomal peptide synthetase 1"/>
    <property type="match status" value="1"/>
</dbReference>
<accession>A0A8H4Q0C8</accession>
<sequence>MALPLSALQSTMFPCAPTASTRPQAPSLLPLPCFPPLGQAADNLVQLAWALVLRHYLETPAPCFGLLARRDDALAEAEPVTLQRLEAVCAVLDPESSLSWTLANWAEPSVCRRASPQQLADVDEALVFNTALVLGGSARFSATTQFTVLASVDLSGARPQLAVSCEPRAVPPEQQRLVAHAFQAALEAVLLRPGQRLRDVDLFTPRDHRVIALWNRHLPATVASCIHRKVSEAAALAPGAPAVCAWDGDLTYARLEELSSLLAAWLQAQGAGRGSVVALRLFKSRWAVVAMLAVVKAGGAFVSIDPTHPPDRQRRIVDDAGATMTLMAQELASDAPTWPTASLVVSEASVQGLLSQALARPRPVEDHVQPGDAAYIVYTSGSTGSPKGIVVEHAALCTGVAEQARAMGIVPGSRVLQFAAYTFDVSVGDVFTALTRGACLCVPSESGRREDLAGVMAEMRVSHACLTSTVAGLLDPAEVPTLRTLTLGGEPVSRHNLVRWADRVELNNIYGPAECTVWCFVQRCVRADDNESKIGFGIGARGWVAHPDDSERLMPVGAVGELLVEGPLLARGYLNSPDKTAASFISAPAWLRSFGPERGLGPERGRLYRTGDLVRYDAADGALVFVGRKDTQVKLRGQRIELGEIEYHLLLSMEGPNEVAVDVVQPPTGGGSVLAAFISVGDAAFIDEPGSGTISAEVKSRLVRVARQVRPRMAEFLPTYMIPAIFVPVPAMPLTVSGKTDRRRLRQICSDMSWSELLSMSSEPAQGPDGVAVKTRAQEQMAEEWAKLLGVAADGIRPGDGFIALGGDSLKAIHLAAAYRSMGMTLTVADILQNPRLSSMAACAVPAGPSAYPSCSLVEAIPDEALRDGLVADFAGQCGVSKDDVTAVYPCTPLQEEMMELSLQGVTSQFAHELTRLWPTLDLDRYKRAWEDVFRLHPILRTRLVRGGHDGMLRQVVVDEELRWEAPDGFEGYMRHNFGQRLRPGDRLARWALYPEASEPGAGRMLIISLHHSLFDAITLHHVFEDLYKAYRGEELARQLPSFGLYLGHLQADTEQARHRAFWREYLAGWEEARPFPSLPDPDYRPLPDKGATRFLPLQGLDLGDLTLSTLLRGSWILLLAQQTASPTVVFSTFLAGRNADVAGIERLVAPTFCHVPIKATLRPGQTARGFLAALQADAVAMMPFEATGMRAIREARDPSRAVRNLLVVQPMPGGGGSPASMPGDALKTFPGDILSGPRVDAAAMGAFNPCPLLMECVMLREGIALRVSFDDAVLSAAAVERLLDAFVAIIRALPAALDGVVPRPR</sequence>
<dbReference type="InterPro" id="IPR036736">
    <property type="entry name" value="ACP-like_sf"/>
</dbReference>
<dbReference type="FunFam" id="3.30.300.30:FF:000015">
    <property type="entry name" value="Nonribosomal peptide synthase SidD"/>
    <property type="match status" value="1"/>
</dbReference>
<name>A0A8H4Q0C8_9HYPO</name>
<dbReference type="Gene3D" id="3.30.559.10">
    <property type="entry name" value="Chloramphenicol acetyltransferase-like domain"/>
    <property type="match status" value="1"/>
</dbReference>
<dbReference type="CDD" id="cd05918">
    <property type="entry name" value="A_NRPS_SidN3_like"/>
    <property type="match status" value="1"/>
</dbReference>
<dbReference type="InterPro" id="IPR001242">
    <property type="entry name" value="Condensation_dom"/>
</dbReference>
<keyword evidence="6" id="KW-1185">Reference proteome</keyword>
<dbReference type="Gene3D" id="3.30.300.30">
    <property type="match status" value="1"/>
</dbReference>
<keyword evidence="1" id="KW-0596">Phosphopantetheine</keyword>
<dbReference type="PROSITE" id="PS00455">
    <property type="entry name" value="AMP_BINDING"/>
    <property type="match status" value="1"/>
</dbReference>
<organism evidence="5 6">
    <name type="scientific">Ophiocordyceps sinensis</name>
    <dbReference type="NCBI Taxonomy" id="72228"/>
    <lineage>
        <taxon>Eukaryota</taxon>
        <taxon>Fungi</taxon>
        <taxon>Dikarya</taxon>
        <taxon>Ascomycota</taxon>
        <taxon>Pezizomycotina</taxon>
        <taxon>Sordariomycetes</taxon>
        <taxon>Hypocreomycetidae</taxon>
        <taxon>Hypocreales</taxon>
        <taxon>Ophiocordycipitaceae</taxon>
        <taxon>Ophiocordyceps</taxon>
    </lineage>
</organism>
<dbReference type="Pfam" id="PF00501">
    <property type="entry name" value="AMP-binding"/>
    <property type="match status" value="1"/>
</dbReference>